<evidence type="ECO:0000313" key="3">
    <source>
        <dbReference type="Proteomes" id="UP000631300"/>
    </source>
</evidence>
<dbReference type="EMBL" id="BMXP01000006">
    <property type="protein sequence ID" value="GGW89593.1"/>
    <property type="molecule type" value="Genomic_DNA"/>
</dbReference>
<dbReference type="CDD" id="cd05154">
    <property type="entry name" value="ACAD10_11_N-like"/>
    <property type="match status" value="1"/>
</dbReference>
<dbReference type="PANTHER" id="PTHR47829:SF3">
    <property type="entry name" value="AMINOGLYCOSIDE PHOSPHOTRANSFERASE DOMAIN-CONTAINING PROTEIN"/>
    <property type="match status" value="1"/>
</dbReference>
<keyword evidence="3" id="KW-1185">Reference proteome</keyword>
<dbReference type="InterPro" id="IPR011009">
    <property type="entry name" value="Kinase-like_dom_sf"/>
</dbReference>
<evidence type="ECO:0000259" key="1">
    <source>
        <dbReference type="Pfam" id="PF01636"/>
    </source>
</evidence>
<reference evidence="2" key="1">
    <citation type="journal article" date="2014" name="Int. J. Syst. Evol. Microbiol.">
        <title>Complete genome sequence of Corynebacterium casei LMG S-19264T (=DSM 44701T), isolated from a smear-ripened cheese.</title>
        <authorList>
            <consortium name="US DOE Joint Genome Institute (JGI-PGF)"/>
            <person name="Walter F."/>
            <person name="Albersmeier A."/>
            <person name="Kalinowski J."/>
            <person name="Ruckert C."/>
        </authorList>
    </citation>
    <scope>NUCLEOTIDE SEQUENCE</scope>
    <source>
        <strain evidence="2">KCTC 22164</strain>
    </source>
</reference>
<dbReference type="Proteomes" id="UP000631300">
    <property type="component" value="Unassembled WGS sequence"/>
</dbReference>
<organism evidence="2 3">
    <name type="scientific">Alteromonas halophila</name>
    <dbReference type="NCBI Taxonomy" id="516698"/>
    <lineage>
        <taxon>Bacteria</taxon>
        <taxon>Pseudomonadati</taxon>
        <taxon>Pseudomonadota</taxon>
        <taxon>Gammaproteobacteria</taxon>
        <taxon>Alteromonadales</taxon>
        <taxon>Alteromonadaceae</taxon>
        <taxon>Alteromonas/Salinimonas group</taxon>
        <taxon>Alteromonas</taxon>
    </lineage>
</organism>
<dbReference type="Gene3D" id="3.90.1200.10">
    <property type="match status" value="1"/>
</dbReference>
<dbReference type="Pfam" id="PF01636">
    <property type="entry name" value="APH"/>
    <property type="match status" value="1"/>
</dbReference>
<dbReference type="InterPro" id="IPR002575">
    <property type="entry name" value="Aminoglycoside_PTrfase"/>
</dbReference>
<dbReference type="SUPFAM" id="SSF56112">
    <property type="entry name" value="Protein kinase-like (PK-like)"/>
    <property type="match status" value="1"/>
</dbReference>
<feature type="domain" description="Aminoglycoside phosphotransferase" evidence="1">
    <location>
        <begin position="29"/>
        <end position="256"/>
    </location>
</feature>
<dbReference type="Gene3D" id="3.30.200.20">
    <property type="entry name" value="Phosphorylase Kinase, domain 1"/>
    <property type="match status" value="1"/>
</dbReference>
<reference evidence="2" key="2">
    <citation type="submission" date="2020-09" db="EMBL/GenBank/DDBJ databases">
        <authorList>
            <person name="Sun Q."/>
            <person name="Kim S."/>
        </authorList>
    </citation>
    <scope>NUCLEOTIDE SEQUENCE</scope>
    <source>
        <strain evidence="2">KCTC 22164</strain>
    </source>
</reference>
<evidence type="ECO:0000313" key="2">
    <source>
        <dbReference type="EMBL" id="GGW89593.1"/>
    </source>
</evidence>
<dbReference type="AlphaFoldDB" id="A0A918JMF4"/>
<sequence>MTTHQLEITALQPYLSEHCPELGNVTGAEKFSGGQSNPTFLLTTTNGLYVLRRQPPGKLLKSAHAVDREYRVMAALKSSDVPVPRVIHLCKDTDVLGSMFYIMEYVEGDIYWKSALPNVAGPDVRAHMYDQMNQVLAALHNVDIEQAGLSDYGKSGNYFARQLSRWTQQYRASELERIEEIETLITFLDEHLPEDDGQVSLVHGDFRLDNMIFSSESMPSIIAVLDWELSTLGHPYADLAYQCMQLRLPTTLSLAPGLGGLDRASLGIPSEQAYVEAYCKRRGIEKIDNWTFYLAFSFFRLAAILQGVVKRAHDGNASSSKAMELGAMVKPLAAMANDLISEQP</sequence>
<gene>
    <name evidence="2" type="ORF">GCM10007391_24850</name>
</gene>
<dbReference type="PANTHER" id="PTHR47829">
    <property type="entry name" value="HYDROLASE, PUTATIVE (AFU_ORTHOLOGUE AFUA_1G12880)-RELATED"/>
    <property type="match status" value="1"/>
</dbReference>
<dbReference type="RefSeq" id="WP_189406845.1">
    <property type="nucleotide sequence ID" value="NZ_BMXP01000006.1"/>
</dbReference>
<dbReference type="InterPro" id="IPR041726">
    <property type="entry name" value="ACAD10_11_N"/>
</dbReference>
<proteinExistence type="predicted"/>
<name>A0A918JMF4_9ALTE</name>
<accession>A0A918JMF4</accession>
<dbReference type="InterPro" id="IPR052898">
    <property type="entry name" value="ACAD10-like"/>
</dbReference>
<comment type="caution">
    <text evidence="2">The sequence shown here is derived from an EMBL/GenBank/DDBJ whole genome shotgun (WGS) entry which is preliminary data.</text>
</comment>
<protein>
    <submittedName>
        <fullName evidence="2">Aminoglycoside phosphotransferase</fullName>
    </submittedName>
</protein>